<protein>
    <recommendedName>
        <fullName evidence="3">DUF3990 domain-containing protein</fullName>
    </recommendedName>
</protein>
<dbReference type="AlphaFoldDB" id="A0A1M5Y941"/>
<sequence length="166" mass="19206">MNIYHGSDVVVKQPKIFQSNRLLDFGIGFYTTSNKEQATRWAEKVSLRNNTGKKFLSIYNFDFEKAKKELNIIEFTQADEKWLEFITENRRGKESSEEYDVIIGPVADDNVYLTVKLFETGVLDKEEALKRLKVEKLFNQILFHTNKALSFCLFGQYIDLGGKSNG</sequence>
<evidence type="ECO:0008006" key="3">
    <source>
        <dbReference type="Google" id="ProtNLM"/>
    </source>
</evidence>
<evidence type="ECO:0000313" key="1">
    <source>
        <dbReference type="EMBL" id="SHI08590.1"/>
    </source>
</evidence>
<keyword evidence="2" id="KW-1185">Reference proteome</keyword>
<proteinExistence type="predicted"/>
<dbReference type="Pfam" id="PF13151">
    <property type="entry name" value="DUF3990"/>
    <property type="match status" value="1"/>
</dbReference>
<dbReference type="InterPro" id="IPR025051">
    <property type="entry name" value="DUF3990"/>
</dbReference>
<dbReference type="OrthoDB" id="9813772at2"/>
<name>A0A1M5Y941_9CLOT</name>
<accession>A0A1M5Y941</accession>
<reference evidence="1 2" key="1">
    <citation type="submission" date="2016-11" db="EMBL/GenBank/DDBJ databases">
        <authorList>
            <person name="Jaros S."/>
            <person name="Januszkiewicz K."/>
            <person name="Wedrychowicz H."/>
        </authorList>
    </citation>
    <scope>NUCLEOTIDE SEQUENCE [LARGE SCALE GENOMIC DNA]</scope>
    <source>
        <strain evidence="1 2">DSM 8605</strain>
    </source>
</reference>
<evidence type="ECO:0000313" key="2">
    <source>
        <dbReference type="Proteomes" id="UP000184447"/>
    </source>
</evidence>
<organism evidence="1 2">
    <name type="scientific">Clostridium grantii DSM 8605</name>
    <dbReference type="NCBI Taxonomy" id="1121316"/>
    <lineage>
        <taxon>Bacteria</taxon>
        <taxon>Bacillati</taxon>
        <taxon>Bacillota</taxon>
        <taxon>Clostridia</taxon>
        <taxon>Eubacteriales</taxon>
        <taxon>Clostridiaceae</taxon>
        <taxon>Clostridium</taxon>
    </lineage>
</organism>
<dbReference type="RefSeq" id="WP_073341036.1">
    <property type="nucleotide sequence ID" value="NZ_FQXM01000073.1"/>
</dbReference>
<dbReference type="STRING" id="1121316.SAMN02745207_04291"/>
<dbReference type="EMBL" id="FQXM01000073">
    <property type="protein sequence ID" value="SHI08590.1"/>
    <property type="molecule type" value="Genomic_DNA"/>
</dbReference>
<gene>
    <name evidence="1" type="ORF">SAMN02745207_04291</name>
</gene>
<dbReference type="Proteomes" id="UP000184447">
    <property type="component" value="Unassembled WGS sequence"/>
</dbReference>